<evidence type="ECO:0000259" key="2">
    <source>
        <dbReference type="Pfam" id="PF13559"/>
    </source>
</evidence>
<proteinExistence type="predicted"/>
<keyword evidence="1" id="KW-1133">Transmembrane helix</keyword>
<keyword evidence="4" id="KW-1185">Reference proteome</keyword>
<comment type="caution">
    <text evidence="3">The sequence shown here is derived from an EMBL/GenBank/DDBJ whole genome shotgun (WGS) entry which is preliminary data.</text>
</comment>
<dbReference type="Pfam" id="PF13559">
    <property type="entry name" value="DUF4129"/>
    <property type="match status" value="1"/>
</dbReference>
<gene>
    <name evidence="3" type="ORF">GCM10023153_15160</name>
</gene>
<evidence type="ECO:0000313" key="4">
    <source>
        <dbReference type="Proteomes" id="UP001500390"/>
    </source>
</evidence>
<keyword evidence="1" id="KW-0812">Transmembrane</keyword>
<dbReference type="EMBL" id="BAABFX010000023">
    <property type="protein sequence ID" value="GAA4394244.1"/>
    <property type="molecule type" value="Genomic_DNA"/>
</dbReference>
<sequence>MRLDPPLDPTSPEARTWLENELSKGIYRDDRSLLERLQNWLMELLSSTGSGSLPAWLIAVAIGIALAVLALVVARSVRAERRMTVDRPHGVLDGPTRTATEHRAEAARALAAGDHATAVVESYRAIARSAVERTLLDDLPGRTAHEVAIALAPAFPASADRLRDAADTFDAVLYGRRAAAPEAARDLVALDTTLATTRPVLPEVPSQAGAGR</sequence>
<reference evidence="4" key="1">
    <citation type="journal article" date="2019" name="Int. J. Syst. Evol. Microbiol.">
        <title>The Global Catalogue of Microorganisms (GCM) 10K type strain sequencing project: providing services to taxonomists for standard genome sequencing and annotation.</title>
        <authorList>
            <consortium name="The Broad Institute Genomics Platform"/>
            <consortium name="The Broad Institute Genome Sequencing Center for Infectious Disease"/>
            <person name="Wu L."/>
            <person name="Ma J."/>
        </authorList>
    </citation>
    <scope>NUCLEOTIDE SEQUENCE [LARGE SCALE GENOMIC DNA]</scope>
    <source>
        <strain evidence="4">JCM 17738</strain>
    </source>
</reference>
<dbReference type="RefSeq" id="WP_159903740.1">
    <property type="nucleotide sequence ID" value="NZ_BAABFX010000023.1"/>
</dbReference>
<evidence type="ECO:0000256" key="1">
    <source>
        <dbReference type="SAM" id="Phobius"/>
    </source>
</evidence>
<organism evidence="3 4">
    <name type="scientific">Ornithinibacter aureus</name>
    <dbReference type="NCBI Taxonomy" id="622664"/>
    <lineage>
        <taxon>Bacteria</taxon>
        <taxon>Bacillati</taxon>
        <taxon>Actinomycetota</taxon>
        <taxon>Actinomycetes</taxon>
        <taxon>Micrococcales</taxon>
        <taxon>Intrasporangiaceae</taxon>
        <taxon>Ornithinibacter</taxon>
    </lineage>
</organism>
<dbReference type="InterPro" id="IPR025403">
    <property type="entry name" value="TgpA-like_C"/>
</dbReference>
<dbReference type="Proteomes" id="UP001500390">
    <property type="component" value="Unassembled WGS sequence"/>
</dbReference>
<keyword evidence="1" id="KW-0472">Membrane</keyword>
<feature type="domain" description="Protein-glutamine gamma-glutamyltransferase-like C-terminal" evidence="2">
    <location>
        <begin position="123"/>
        <end position="191"/>
    </location>
</feature>
<accession>A0ABP8JPQ8</accession>
<feature type="transmembrane region" description="Helical" evidence="1">
    <location>
        <begin position="53"/>
        <end position="74"/>
    </location>
</feature>
<evidence type="ECO:0000313" key="3">
    <source>
        <dbReference type="EMBL" id="GAA4394244.1"/>
    </source>
</evidence>
<name>A0ABP8JPQ8_9MICO</name>
<protein>
    <recommendedName>
        <fullName evidence="2">Protein-glutamine gamma-glutamyltransferase-like C-terminal domain-containing protein</fullName>
    </recommendedName>
</protein>